<accession>X0UH85</accession>
<evidence type="ECO:0000256" key="3">
    <source>
        <dbReference type="ARBA" id="ARBA00022777"/>
    </source>
</evidence>
<dbReference type="InterPro" id="IPR011009">
    <property type="entry name" value="Kinase-like_dom_sf"/>
</dbReference>
<dbReference type="PROSITE" id="PS00107">
    <property type="entry name" value="PROTEIN_KINASE_ATP"/>
    <property type="match status" value="1"/>
</dbReference>
<proteinExistence type="predicted"/>
<organism evidence="6">
    <name type="scientific">marine sediment metagenome</name>
    <dbReference type="NCBI Taxonomy" id="412755"/>
    <lineage>
        <taxon>unclassified sequences</taxon>
        <taxon>metagenomes</taxon>
        <taxon>ecological metagenomes</taxon>
    </lineage>
</organism>
<dbReference type="GO" id="GO:0005524">
    <property type="term" value="F:ATP binding"/>
    <property type="evidence" value="ECO:0007669"/>
    <property type="project" value="UniProtKB-KW"/>
</dbReference>
<evidence type="ECO:0000256" key="1">
    <source>
        <dbReference type="ARBA" id="ARBA00022679"/>
    </source>
</evidence>
<feature type="domain" description="Protein kinase" evidence="5">
    <location>
        <begin position="42"/>
        <end position="136"/>
    </location>
</feature>
<name>X0UH85_9ZZZZ</name>
<keyword evidence="4" id="KW-0067">ATP-binding</keyword>
<protein>
    <recommendedName>
        <fullName evidence="5">Protein kinase domain-containing protein</fullName>
    </recommendedName>
</protein>
<dbReference type="PANTHER" id="PTHR43289">
    <property type="entry name" value="MITOGEN-ACTIVATED PROTEIN KINASE KINASE KINASE 20-RELATED"/>
    <property type="match status" value="1"/>
</dbReference>
<keyword evidence="2" id="KW-0547">Nucleotide-binding</keyword>
<dbReference type="GO" id="GO:0004674">
    <property type="term" value="F:protein serine/threonine kinase activity"/>
    <property type="evidence" value="ECO:0007669"/>
    <property type="project" value="TreeGrafter"/>
</dbReference>
<dbReference type="InterPro" id="IPR017441">
    <property type="entry name" value="Protein_kinase_ATP_BS"/>
</dbReference>
<reference evidence="6" key="1">
    <citation type="journal article" date="2014" name="Front. Microbiol.">
        <title>High frequency of phylogenetically diverse reductive dehalogenase-homologous genes in deep subseafloor sedimentary metagenomes.</title>
        <authorList>
            <person name="Kawai M."/>
            <person name="Futagami T."/>
            <person name="Toyoda A."/>
            <person name="Takaki Y."/>
            <person name="Nishi S."/>
            <person name="Hori S."/>
            <person name="Arai W."/>
            <person name="Tsubouchi T."/>
            <person name="Morono Y."/>
            <person name="Uchiyama I."/>
            <person name="Ito T."/>
            <person name="Fujiyama A."/>
            <person name="Inagaki F."/>
            <person name="Takami H."/>
        </authorList>
    </citation>
    <scope>NUCLEOTIDE SEQUENCE</scope>
    <source>
        <strain evidence="6">Expedition CK06-06</strain>
    </source>
</reference>
<keyword evidence="1" id="KW-0808">Transferase</keyword>
<feature type="non-terminal residue" evidence="6">
    <location>
        <position position="136"/>
    </location>
</feature>
<dbReference type="AlphaFoldDB" id="X0UH85"/>
<evidence type="ECO:0000256" key="2">
    <source>
        <dbReference type="ARBA" id="ARBA00022741"/>
    </source>
</evidence>
<evidence type="ECO:0000256" key="4">
    <source>
        <dbReference type="ARBA" id="ARBA00022840"/>
    </source>
</evidence>
<evidence type="ECO:0000313" key="6">
    <source>
        <dbReference type="EMBL" id="GAG05094.1"/>
    </source>
</evidence>
<dbReference type="SUPFAM" id="SSF56112">
    <property type="entry name" value="Protein kinase-like (PK-like)"/>
    <property type="match status" value="1"/>
</dbReference>
<keyword evidence="3" id="KW-0418">Kinase</keyword>
<dbReference type="InterPro" id="IPR000719">
    <property type="entry name" value="Prot_kinase_dom"/>
</dbReference>
<dbReference type="Pfam" id="PF00069">
    <property type="entry name" value="Pkinase"/>
    <property type="match status" value="1"/>
</dbReference>
<comment type="caution">
    <text evidence="6">The sequence shown here is derived from an EMBL/GenBank/DDBJ whole genome shotgun (WGS) entry which is preliminary data.</text>
</comment>
<gene>
    <name evidence="6" type="ORF">S01H1_36513</name>
</gene>
<sequence>MEELKSARPRQRFDERSGAAEGIAGFLTPCNKPGYIGSFGPYDVIEVVGHGGMGVVLKARDPVLNRIVAVKVLLPAMASSAVARKRFLREARAAAAVTHDHVVTIHAVDEADGLPYLMMQFISGRSLQQRIEEDGP</sequence>
<dbReference type="EMBL" id="BARS01022881">
    <property type="protein sequence ID" value="GAG05094.1"/>
    <property type="molecule type" value="Genomic_DNA"/>
</dbReference>
<dbReference type="Gene3D" id="3.30.200.20">
    <property type="entry name" value="Phosphorylase Kinase, domain 1"/>
    <property type="match status" value="1"/>
</dbReference>
<dbReference type="PROSITE" id="PS50011">
    <property type="entry name" value="PROTEIN_KINASE_DOM"/>
    <property type="match status" value="1"/>
</dbReference>
<evidence type="ECO:0000259" key="5">
    <source>
        <dbReference type="PROSITE" id="PS50011"/>
    </source>
</evidence>
<dbReference type="PANTHER" id="PTHR43289:SF6">
    <property type="entry name" value="SERINE_THREONINE-PROTEIN KINASE NEKL-3"/>
    <property type="match status" value="1"/>
</dbReference>